<feature type="domain" description="C2H2-type" evidence="8">
    <location>
        <begin position="3"/>
        <end position="32"/>
    </location>
</feature>
<dbReference type="GO" id="GO:0000981">
    <property type="term" value="F:DNA-binding transcription factor activity, RNA polymerase II-specific"/>
    <property type="evidence" value="ECO:0007669"/>
    <property type="project" value="InterPro"/>
</dbReference>
<evidence type="ECO:0000259" key="7">
    <source>
        <dbReference type="PROSITE" id="PS50048"/>
    </source>
</evidence>
<proteinExistence type="predicted"/>
<dbReference type="SMART" id="SM00066">
    <property type="entry name" value="GAL4"/>
    <property type="match status" value="1"/>
</dbReference>
<keyword evidence="4" id="KW-0804">Transcription</keyword>
<keyword evidence="2" id="KW-0862">Zinc</keyword>
<dbReference type="InterPro" id="IPR036864">
    <property type="entry name" value="Zn2-C6_fun-type_DNA-bd_sf"/>
</dbReference>
<keyword evidence="5" id="KW-0539">Nucleus</keyword>
<evidence type="ECO:0000256" key="5">
    <source>
        <dbReference type="ARBA" id="ARBA00023242"/>
    </source>
</evidence>
<evidence type="ECO:0000256" key="4">
    <source>
        <dbReference type="ARBA" id="ARBA00023163"/>
    </source>
</evidence>
<accession>A0AA38R3Z0</accession>
<dbReference type="EMBL" id="JANBVO010000056">
    <property type="protein sequence ID" value="KAJ9132555.1"/>
    <property type="molecule type" value="Genomic_DNA"/>
</dbReference>
<evidence type="ECO:0000256" key="3">
    <source>
        <dbReference type="ARBA" id="ARBA00023015"/>
    </source>
</evidence>
<dbReference type="CDD" id="cd00067">
    <property type="entry name" value="GAL4"/>
    <property type="match status" value="1"/>
</dbReference>
<sequence length="443" mass="49547">MTPTCPRCSRHFTQKSSLSRHTKRCFRDLKAPSRQKACRPCSAAKVRCDLERPSCGRCQARSVLCTFASTDDATAASSAASSSTVRDQADIHVTRVRRSNVDRYDADQEDAHGLLVLRAPTEAYSPGPESLSDSSPEVVARRLVISPERRQVLLGKAPGTPSTSVVARHTMYFIIRVLKSWPRGMAIHHTAHLPPIIHRLQLADGLPAPLANCFTLAKMWADHTTGSAELVQSTILHEVRRLLREYTSYDEGTLLAAAQSLLVLLIILFFGLDDAPPLEHPADARLLVDAWDVKHRLAGTGLFLEHEADHSMPPWARWAAVSARRRTILAMHHLEYSWSLLHGYPVLTCFELGPLPAPAPGYLWRETDERRWERLYGGWLRQWKDGSYRMAEFFHINPGVALDVRSEMWLAEADEFGMMLMAEVNAVGDVDDGAFEVGDDALR</sequence>
<dbReference type="InterPro" id="IPR001138">
    <property type="entry name" value="Zn2Cys6_DnaBD"/>
</dbReference>
<comment type="caution">
    <text evidence="9">The sequence shown here is derived from an EMBL/GenBank/DDBJ whole genome shotgun (WGS) entry which is preliminary data.</text>
</comment>
<dbReference type="PROSITE" id="PS00463">
    <property type="entry name" value="ZN2_CY6_FUNGAL_1"/>
    <property type="match status" value="1"/>
</dbReference>
<dbReference type="GO" id="GO:0008270">
    <property type="term" value="F:zinc ion binding"/>
    <property type="evidence" value="ECO:0007669"/>
    <property type="project" value="UniProtKB-KW"/>
</dbReference>
<evidence type="ECO:0000313" key="9">
    <source>
        <dbReference type="EMBL" id="KAJ9132555.1"/>
    </source>
</evidence>
<dbReference type="PROSITE" id="PS50157">
    <property type="entry name" value="ZINC_FINGER_C2H2_2"/>
    <property type="match status" value="1"/>
</dbReference>
<dbReference type="InterPro" id="IPR013087">
    <property type="entry name" value="Znf_C2H2_type"/>
</dbReference>
<dbReference type="PROSITE" id="PS50048">
    <property type="entry name" value="ZN2_CY6_FUNGAL_2"/>
    <property type="match status" value="1"/>
</dbReference>
<gene>
    <name evidence="9" type="ORF">NKR23_g11155</name>
</gene>
<dbReference type="PANTHER" id="PTHR47660">
    <property type="entry name" value="TRANSCRIPTION FACTOR WITH C2H2 AND ZN(2)-CYS(6) DNA BINDING DOMAIN (EUROFUNG)-RELATED-RELATED"/>
    <property type="match status" value="1"/>
</dbReference>
<keyword evidence="1" id="KW-0479">Metal-binding</keyword>
<evidence type="ECO:0000256" key="2">
    <source>
        <dbReference type="ARBA" id="ARBA00022833"/>
    </source>
</evidence>
<feature type="domain" description="Zn(2)-C6 fungal-type" evidence="7">
    <location>
        <begin position="37"/>
        <end position="67"/>
    </location>
</feature>
<keyword evidence="10" id="KW-1185">Reference proteome</keyword>
<evidence type="ECO:0000256" key="1">
    <source>
        <dbReference type="ARBA" id="ARBA00022723"/>
    </source>
</evidence>
<keyword evidence="6" id="KW-0863">Zinc-finger</keyword>
<name>A0AA38R3Z0_9PEZI</name>
<dbReference type="Gene3D" id="4.10.240.10">
    <property type="entry name" value="Zn(2)-C6 fungal-type DNA-binding domain"/>
    <property type="match status" value="1"/>
</dbReference>
<reference evidence="9" key="1">
    <citation type="submission" date="2022-07" db="EMBL/GenBank/DDBJ databases">
        <title>Fungi with potential for degradation of polypropylene.</title>
        <authorList>
            <person name="Gostincar C."/>
        </authorList>
    </citation>
    <scope>NUCLEOTIDE SEQUENCE</scope>
    <source>
        <strain evidence="9">EXF-13308</strain>
    </source>
</reference>
<evidence type="ECO:0000259" key="8">
    <source>
        <dbReference type="PROSITE" id="PS50157"/>
    </source>
</evidence>
<dbReference type="Pfam" id="PF00172">
    <property type="entry name" value="Zn_clus"/>
    <property type="match status" value="1"/>
</dbReference>
<evidence type="ECO:0000256" key="6">
    <source>
        <dbReference type="PROSITE-ProRule" id="PRU00042"/>
    </source>
</evidence>
<dbReference type="SUPFAM" id="SSF57701">
    <property type="entry name" value="Zn2/Cys6 DNA-binding domain"/>
    <property type="match status" value="1"/>
</dbReference>
<dbReference type="AlphaFoldDB" id="A0AA38R3Z0"/>
<dbReference type="PANTHER" id="PTHR47660:SF3">
    <property type="entry name" value="FINGER DOMAIN PROTEIN, PUTATIVE (AFU_ORTHOLOGUE AFUA_4G03310)-RELATED"/>
    <property type="match status" value="1"/>
</dbReference>
<protein>
    <submittedName>
        <fullName evidence="9">Saccharopine dehydrogenase</fullName>
    </submittedName>
</protein>
<organism evidence="9 10">
    <name type="scientific">Pleurostoma richardsiae</name>
    <dbReference type="NCBI Taxonomy" id="41990"/>
    <lineage>
        <taxon>Eukaryota</taxon>
        <taxon>Fungi</taxon>
        <taxon>Dikarya</taxon>
        <taxon>Ascomycota</taxon>
        <taxon>Pezizomycotina</taxon>
        <taxon>Sordariomycetes</taxon>
        <taxon>Sordariomycetidae</taxon>
        <taxon>Calosphaeriales</taxon>
        <taxon>Pleurostomataceae</taxon>
        <taxon>Pleurostoma</taxon>
    </lineage>
</organism>
<evidence type="ECO:0000313" key="10">
    <source>
        <dbReference type="Proteomes" id="UP001174694"/>
    </source>
</evidence>
<keyword evidence="3" id="KW-0805">Transcription regulation</keyword>
<dbReference type="Proteomes" id="UP001174694">
    <property type="component" value="Unassembled WGS sequence"/>
</dbReference>